<keyword evidence="2" id="KW-1185">Reference proteome</keyword>
<sequence length="92" mass="9815">MSYLPDCCGGKESASVLFPSCTVRYDVHPFYSSVNASGAKPTPLVPPPPGKSQISSPTLIAIVASISVSAVLFAIRYFFLSKRAKTKDMTSQ</sequence>
<feature type="transmembrane region" description="Helical" evidence="1">
    <location>
        <begin position="59"/>
        <end position="79"/>
    </location>
</feature>
<accession>A0A2I4DEH2</accession>
<reference evidence="3" key="1">
    <citation type="submission" date="2025-08" db="UniProtKB">
        <authorList>
            <consortium name="RefSeq"/>
        </authorList>
    </citation>
    <scope>IDENTIFICATION</scope>
    <source>
        <tissue evidence="3">Leaves</tissue>
    </source>
</reference>
<dbReference type="InParanoid" id="A0A2I4DEH2"/>
<evidence type="ECO:0000256" key="1">
    <source>
        <dbReference type="SAM" id="Phobius"/>
    </source>
</evidence>
<organism evidence="2 3">
    <name type="scientific">Juglans regia</name>
    <name type="common">English walnut</name>
    <dbReference type="NCBI Taxonomy" id="51240"/>
    <lineage>
        <taxon>Eukaryota</taxon>
        <taxon>Viridiplantae</taxon>
        <taxon>Streptophyta</taxon>
        <taxon>Embryophyta</taxon>
        <taxon>Tracheophyta</taxon>
        <taxon>Spermatophyta</taxon>
        <taxon>Magnoliopsida</taxon>
        <taxon>eudicotyledons</taxon>
        <taxon>Gunneridae</taxon>
        <taxon>Pentapetalae</taxon>
        <taxon>rosids</taxon>
        <taxon>fabids</taxon>
        <taxon>Fagales</taxon>
        <taxon>Juglandaceae</taxon>
        <taxon>Juglans</taxon>
    </lineage>
</organism>
<name>A0A2I4DEH2_JUGRE</name>
<keyword evidence="1" id="KW-0472">Membrane</keyword>
<protein>
    <submittedName>
        <fullName evidence="3">Cysteine-rich receptor-like protein kinase 10</fullName>
    </submittedName>
</protein>
<dbReference type="Gene3D" id="3.30.430.20">
    <property type="entry name" value="Gnk2 domain, C-X8-C-X2-C motif"/>
    <property type="match status" value="1"/>
</dbReference>
<dbReference type="AlphaFoldDB" id="A0A2I4DEH2"/>
<dbReference type="KEGG" id="jre:108979341"/>
<dbReference type="GeneID" id="108979341"/>
<evidence type="ECO:0000313" key="2">
    <source>
        <dbReference type="Proteomes" id="UP000235220"/>
    </source>
</evidence>
<keyword evidence="1" id="KW-0812">Transmembrane</keyword>
<proteinExistence type="predicted"/>
<keyword evidence="1" id="KW-1133">Transmembrane helix</keyword>
<dbReference type="RefSeq" id="XP_018805545.2">
    <property type="nucleotide sequence ID" value="XM_018950000.2"/>
</dbReference>
<gene>
    <name evidence="3" type="primary">LOC108979341</name>
</gene>
<evidence type="ECO:0000313" key="3">
    <source>
        <dbReference type="RefSeq" id="XP_018805545.2"/>
    </source>
</evidence>
<dbReference type="Proteomes" id="UP000235220">
    <property type="component" value="Chromosome 3"/>
</dbReference>
<dbReference type="InterPro" id="IPR038408">
    <property type="entry name" value="GNK2_sf"/>
</dbReference>